<dbReference type="AlphaFoldDB" id="A0A367EVY8"/>
<name>A0A367EVY8_9ACTN</name>
<dbReference type="OrthoDB" id="4237561at2"/>
<organism evidence="2 3">
    <name type="scientific">Streptomyces reniochalinae</name>
    <dbReference type="NCBI Taxonomy" id="2250578"/>
    <lineage>
        <taxon>Bacteria</taxon>
        <taxon>Bacillati</taxon>
        <taxon>Actinomycetota</taxon>
        <taxon>Actinomycetes</taxon>
        <taxon>Kitasatosporales</taxon>
        <taxon>Streptomycetaceae</taxon>
        <taxon>Streptomyces</taxon>
    </lineage>
</organism>
<reference evidence="2 3" key="1">
    <citation type="submission" date="2018-06" db="EMBL/GenBank/DDBJ databases">
        <title>Streptomyces reniochalinae sp. nov. and Streptomyces diacarnus sp. nov. from marine sponges.</title>
        <authorList>
            <person name="Li L."/>
        </authorList>
    </citation>
    <scope>NUCLEOTIDE SEQUENCE [LARGE SCALE GENOMIC DNA]</scope>
    <source>
        <strain evidence="2 3">LHW50302</strain>
    </source>
</reference>
<dbReference type="InterPro" id="IPR010064">
    <property type="entry name" value="HK97-gp10_tail"/>
</dbReference>
<dbReference type="Proteomes" id="UP000253507">
    <property type="component" value="Unassembled WGS sequence"/>
</dbReference>
<evidence type="ECO:0000256" key="1">
    <source>
        <dbReference type="SAM" id="MobiDB-lite"/>
    </source>
</evidence>
<feature type="region of interest" description="Disordered" evidence="1">
    <location>
        <begin position="42"/>
        <end position="73"/>
    </location>
</feature>
<gene>
    <name evidence="2" type="ORF">DQ392_08535</name>
</gene>
<evidence type="ECO:0000313" key="2">
    <source>
        <dbReference type="EMBL" id="RCG21745.1"/>
    </source>
</evidence>
<dbReference type="Pfam" id="PF04883">
    <property type="entry name" value="HK97-gp10_like"/>
    <property type="match status" value="1"/>
</dbReference>
<sequence length="110" mass="12063">MARARVRLNRRGVGELLRSPQVEADMLRRANAIKATAVGMSPVGEAARDPHPGQYKASWHTSSTRRGGRRRDRATATVYNTAPHARFVEYGTERVHAHHVLLRAAQAGGG</sequence>
<protein>
    <submittedName>
        <fullName evidence="2">HK97 gp10 family phage protein</fullName>
    </submittedName>
</protein>
<accession>A0A367EVY8</accession>
<comment type="caution">
    <text evidence="2">The sequence shown here is derived from an EMBL/GenBank/DDBJ whole genome shotgun (WGS) entry which is preliminary data.</text>
</comment>
<proteinExistence type="predicted"/>
<dbReference type="EMBL" id="QOIM01000026">
    <property type="protein sequence ID" value="RCG21745.1"/>
    <property type="molecule type" value="Genomic_DNA"/>
</dbReference>
<keyword evidence="3" id="KW-1185">Reference proteome</keyword>
<evidence type="ECO:0000313" key="3">
    <source>
        <dbReference type="Proteomes" id="UP000253507"/>
    </source>
</evidence>
<dbReference type="RefSeq" id="WP_114014914.1">
    <property type="nucleotide sequence ID" value="NZ_QOIM01000026.1"/>
</dbReference>